<dbReference type="AlphaFoldDB" id="A0A3N4HEQ2"/>
<proteinExistence type="predicted"/>
<evidence type="ECO:0000313" key="1">
    <source>
        <dbReference type="EMBL" id="RPA72077.1"/>
    </source>
</evidence>
<sequence>MTAPSNMNHRILIIQNAMPTDQVDRLRRLASTPHQPQLNTGLPSFFQSFIRFLRSSNAPLQPPPPNRKDQCRQWHGEGKIQPQVFSHCESTILSRFRLAEEVHSKQCRDECPGQEEHCEDGYGPHGITVLPGINCDLCRLFSHPDVEETIFLS</sequence>
<reference evidence="1 2" key="1">
    <citation type="journal article" date="2018" name="Nat. Ecol. Evol.">
        <title>Pezizomycetes genomes reveal the molecular basis of ectomycorrhizal truffle lifestyle.</title>
        <authorList>
            <person name="Murat C."/>
            <person name="Payen T."/>
            <person name="Noel B."/>
            <person name="Kuo A."/>
            <person name="Morin E."/>
            <person name="Chen J."/>
            <person name="Kohler A."/>
            <person name="Krizsan K."/>
            <person name="Balestrini R."/>
            <person name="Da Silva C."/>
            <person name="Montanini B."/>
            <person name="Hainaut M."/>
            <person name="Levati E."/>
            <person name="Barry K.W."/>
            <person name="Belfiori B."/>
            <person name="Cichocki N."/>
            <person name="Clum A."/>
            <person name="Dockter R.B."/>
            <person name="Fauchery L."/>
            <person name="Guy J."/>
            <person name="Iotti M."/>
            <person name="Le Tacon F."/>
            <person name="Lindquist E.A."/>
            <person name="Lipzen A."/>
            <person name="Malagnac F."/>
            <person name="Mello A."/>
            <person name="Molinier V."/>
            <person name="Miyauchi S."/>
            <person name="Poulain J."/>
            <person name="Riccioni C."/>
            <person name="Rubini A."/>
            <person name="Sitrit Y."/>
            <person name="Splivallo R."/>
            <person name="Traeger S."/>
            <person name="Wang M."/>
            <person name="Zifcakova L."/>
            <person name="Wipf D."/>
            <person name="Zambonelli A."/>
            <person name="Paolocci F."/>
            <person name="Nowrousian M."/>
            <person name="Ottonello S."/>
            <person name="Baldrian P."/>
            <person name="Spatafora J.W."/>
            <person name="Henrissat B."/>
            <person name="Nagy L.G."/>
            <person name="Aury J.M."/>
            <person name="Wincker P."/>
            <person name="Grigoriev I.V."/>
            <person name="Bonfante P."/>
            <person name="Martin F.M."/>
        </authorList>
    </citation>
    <scope>NUCLEOTIDE SEQUENCE [LARGE SCALE GENOMIC DNA]</scope>
    <source>
        <strain evidence="1 2">RN42</strain>
    </source>
</reference>
<name>A0A3N4HEQ2_ASCIM</name>
<accession>A0A3N4HEQ2</accession>
<evidence type="ECO:0000313" key="2">
    <source>
        <dbReference type="Proteomes" id="UP000275078"/>
    </source>
</evidence>
<protein>
    <submittedName>
        <fullName evidence="1">Uncharacterized protein</fullName>
    </submittedName>
</protein>
<organism evidence="1 2">
    <name type="scientific">Ascobolus immersus RN42</name>
    <dbReference type="NCBI Taxonomy" id="1160509"/>
    <lineage>
        <taxon>Eukaryota</taxon>
        <taxon>Fungi</taxon>
        <taxon>Dikarya</taxon>
        <taxon>Ascomycota</taxon>
        <taxon>Pezizomycotina</taxon>
        <taxon>Pezizomycetes</taxon>
        <taxon>Pezizales</taxon>
        <taxon>Ascobolaceae</taxon>
        <taxon>Ascobolus</taxon>
    </lineage>
</organism>
<dbReference type="EMBL" id="ML119881">
    <property type="protein sequence ID" value="RPA72077.1"/>
    <property type="molecule type" value="Genomic_DNA"/>
</dbReference>
<gene>
    <name evidence="1" type="ORF">BJ508DRAFT_79857</name>
</gene>
<dbReference type="Proteomes" id="UP000275078">
    <property type="component" value="Unassembled WGS sequence"/>
</dbReference>
<keyword evidence="2" id="KW-1185">Reference proteome</keyword>